<gene>
    <name evidence="1" type="ORF">EJF14_60407</name>
</gene>
<organism evidence="1 2">
    <name type="scientific">Clavispora lusitaniae</name>
    <name type="common">Candida lusitaniae</name>
    <dbReference type="NCBI Taxonomy" id="36911"/>
    <lineage>
        <taxon>Eukaryota</taxon>
        <taxon>Fungi</taxon>
        <taxon>Dikarya</taxon>
        <taxon>Ascomycota</taxon>
        <taxon>Saccharomycotina</taxon>
        <taxon>Pichiomycetes</taxon>
        <taxon>Metschnikowiaceae</taxon>
        <taxon>Clavispora</taxon>
    </lineage>
</organism>
<accession>A0ACD0WRC0</accession>
<dbReference type="EMBL" id="CP038489">
    <property type="protein sequence ID" value="QFZ29893.1"/>
    <property type="molecule type" value="Genomic_DNA"/>
</dbReference>
<proteinExistence type="predicted"/>
<evidence type="ECO:0000313" key="1">
    <source>
        <dbReference type="EMBL" id="QFZ29893.1"/>
    </source>
</evidence>
<dbReference type="Proteomes" id="UP000326582">
    <property type="component" value="Chromosome 6"/>
</dbReference>
<reference evidence="2" key="1">
    <citation type="journal article" date="2019" name="MBio">
        <title>Comparative genomics for the elucidation of multidrug resistance (MDR) in Candida lusitaniae.</title>
        <authorList>
            <person name="Kannan A."/>
            <person name="Asner S.A."/>
            <person name="Trachsel E."/>
            <person name="Kelly S."/>
            <person name="Parker J."/>
            <person name="Sanglard D."/>
        </authorList>
    </citation>
    <scope>NUCLEOTIDE SEQUENCE [LARGE SCALE GENOMIC DNA]</scope>
    <source>
        <strain evidence="2">P1</strain>
    </source>
</reference>
<keyword evidence="2" id="KW-1185">Reference proteome</keyword>
<evidence type="ECO:0000313" key="2">
    <source>
        <dbReference type="Proteomes" id="UP000326582"/>
    </source>
</evidence>
<protein>
    <submittedName>
        <fullName evidence="1">Uncharacterized protein</fullName>
    </submittedName>
</protein>
<sequence length="287" mass="32232">MWASTKDKKDAHANRTPTAFLGPGTPSFCFVKSTTSSCLTSRSRQKPTPKSPASWAADGEPCPQKKETTGTIWPRRKRKTTPKSIPTTVIRLAATGKTETAPFVAPRSPRRNLFITLQPSKLAPVLRMSHMQNYQKQQQQHQQQQQSQQAHSNSAQQLSQYSYNHSSPSQQQQPQMQQQGSQHPLQQSPSHSQSSTQAMYPYPQMGQFGYSEQQAYGQASQQPYYQSDRMAYAVGGEVPVQYVAFDQAQHQAQQSQQHQQRYGSLPHNNLSSSSSYATYDGYSMPQQ</sequence>
<name>A0ACD0WRC0_CLALS</name>